<evidence type="ECO:0000256" key="6">
    <source>
        <dbReference type="ARBA" id="ARBA00023316"/>
    </source>
</evidence>
<dbReference type="InterPro" id="IPR003770">
    <property type="entry name" value="MLTG-like"/>
</dbReference>
<feature type="region of interest" description="Disordered" evidence="8">
    <location>
        <begin position="1"/>
        <end position="28"/>
    </location>
</feature>
<dbReference type="GO" id="GO:0005886">
    <property type="term" value="C:plasma membrane"/>
    <property type="evidence" value="ECO:0007669"/>
    <property type="project" value="UniProtKB-UniRule"/>
</dbReference>
<evidence type="ECO:0000256" key="2">
    <source>
        <dbReference type="ARBA" id="ARBA00022692"/>
    </source>
</evidence>
<dbReference type="Gene3D" id="3.30.1490.480">
    <property type="entry name" value="Endolytic murein transglycosylase"/>
    <property type="match status" value="1"/>
</dbReference>
<keyword evidence="5 7" id="KW-0456">Lyase</keyword>
<organism evidence="9 10">
    <name type="scientific">Xylanimonas cellulosilytica (strain DSM 15894 / JCM 12276 / CECT 5975 / KCTC 9989 / LMG 20990 / NBRC 107835 / XIL07)</name>
    <dbReference type="NCBI Taxonomy" id="446471"/>
    <lineage>
        <taxon>Bacteria</taxon>
        <taxon>Bacillati</taxon>
        <taxon>Actinomycetota</taxon>
        <taxon>Actinomycetes</taxon>
        <taxon>Micrococcales</taxon>
        <taxon>Promicromonosporaceae</taxon>
        <taxon>Xylanimonas</taxon>
    </lineage>
</organism>
<keyword evidence="1 7" id="KW-1003">Cell membrane</keyword>
<dbReference type="NCBIfam" id="TIGR00247">
    <property type="entry name" value="endolytic transglycosylase MltG"/>
    <property type="match status" value="1"/>
</dbReference>
<keyword evidence="4 7" id="KW-0472">Membrane</keyword>
<comment type="similarity">
    <text evidence="7">Belongs to the transglycosylase MltG family.</text>
</comment>
<dbReference type="OrthoDB" id="9814591at2"/>
<gene>
    <name evidence="7" type="primary">mltG</name>
    <name evidence="9" type="ordered locus">Xcel_1691</name>
</gene>
<evidence type="ECO:0000313" key="10">
    <source>
        <dbReference type="Proteomes" id="UP000002255"/>
    </source>
</evidence>
<evidence type="ECO:0000256" key="8">
    <source>
        <dbReference type="SAM" id="MobiDB-lite"/>
    </source>
</evidence>
<feature type="compositionally biased region" description="Basic residues" evidence="8">
    <location>
        <begin position="15"/>
        <end position="28"/>
    </location>
</feature>
<dbReference type="GO" id="GO:0071555">
    <property type="term" value="P:cell wall organization"/>
    <property type="evidence" value="ECO:0007669"/>
    <property type="project" value="UniProtKB-KW"/>
</dbReference>
<dbReference type="EC" id="4.2.2.29" evidence="7"/>
<dbReference type="Proteomes" id="UP000002255">
    <property type="component" value="Chromosome"/>
</dbReference>
<sequence>MTDVFEHFAPTPPGRSRRRTAAQRRRRRRRGRAVATLCVVLAFVAGVATAARDELGSLVQLPALATPFGAADYSGPGGEPVHVEIPAGATGTAMAHLLYEAGVVASARAFTTAFAQHPGAAAIQPGLYELLVGMRAADAVDHLAANERVEARVTIPEGFTAEQVLDRLDAQTHLTRAELDAAVADPESIGLPAKADGVVEGWLFPATYPVKPTQSATDVLSAMIARTTVELDRLGIPAERRQSIITEASIIEREAPAEYRGKVARVIKNRLEIDKPLGMDAIDAYGLGRPAHLITRAEFRDPNLPFASRVHRGLPPTPIGNPGVAAIQAAADPTPGDWLWFVTVDLHTGETRFTDDHDEFLQFRRQYQRWAAENGF</sequence>
<evidence type="ECO:0000256" key="3">
    <source>
        <dbReference type="ARBA" id="ARBA00022989"/>
    </source>
</evidence>
<keyword evidence="3 7" id="KW-1133">Transmembrane helix</keyword>
<keyword evidence="10" id="KW-1185">Reference proteome</keyword>
<dbReference type="EMBL" id="CP001821">
    <property type="protein sequence ID" value="ACZ30714.1"/>
    <property type="molecule type" value="Genomic_DNA"/>
</dbReference>
<evidence type="ECO:0000256" key="7">
    <source>
        <dbReference type="HAMAP-Rule" id="MF_02065"/>
    </source>
</evidence>
<keyword evidence="6 7" id="KW-0961">Cell wall biogenesis/degradation</keyword>
<dbReference type="Pfam" id="PF02618">
    <property type="entry name" value="YceG"/>
    <property type="match status" value="1"/>
</dbReference>
<accession>D1BSM2</accession>
<reference evidence="9 10" key="2">
    <citation type="journal article" date="2010" name="Stand. Genomic Sci.">
        <title>Complete genome sequence of Xylanimonas cellulosilytica type strain (XIL07).</title>
        <authorList>
            <person name="Foster B."/>
            <person name="Pukall R."/>
            <person name="Abt B."/>
            <person name="Nolan M."/>
            <person name="Glavina Del Rio T."/>
            <person name="Chen F."/>
            <person name="Lucas S."/>
            <person name="Tice H."/>
            <person name="Pitluck S."/>
            <person name="Cheng J.-F."/>
            <person name="Chertkov O."/>
            <person name="Brettin T."/>
            <person name="Han C."/>
            <person name="Detter J.C."/>
            <person name="Bruce D."/>
            <person name="Goodwin L."/>
            <person name="Ivanova N."/>
            <person name="Mavromatis K."/>
            <person name="Pati A."/>
            <person name="Mikhailova N."/>
            <person name="Chen A."/>
            <person name="Palaniappan K."/>
            <person name="Land M."/>
            <person name="Hauser L."/>
            <person name="Chang Y.-J."/>
            <person name="Jeffries C.D."/>
            <person name="Chain P."/>
            <person name="Rohde M."/>
            <person name="Goeker M."/>
            <person name="Bristow J."/>
            <person name="Eisen J.A."/>
            <person name="Markowitz V."/>
            <person name="Hugenholtz P."/>
            <person name="Kyrpides N.C."/>
            <person name="Klenk H.-P."/>
            <person name="Lapidus A."/>
        </authorList>
    </citation>
    <scope>NUCLEOTIDE SEQUENCE [LARGE SCALE GENOMIC DNA]</scope>
    <source>
        <strain evidence="10">DSM 15894 / CECT 5975 / LMG 20990 / XIL07</strain>
    </source>
</reference>
<evidence type="ECO:0000256" key="1">
    <source>
        <dbReference type="ARBA" id="ARBA00022475"/>
    </source>
</evidence>
<dbReference type="eggNOG" id="COG1559">
    <property type="taxonomic scope" value="Bacteria"/>
</dbReference>
<dbReference type="KEGG" id="xce:Xcel_1691"/>
<keyword evidence="2 7" id="KW-0812">Transmembrane</keyword>
<evidence type="ECO:0000256" key="5">
    <source>
        <dbReference type="ARBA" id="ARBA00023239"/>
    </source>
</evidence>
<protein>
    <recommendedName>
        <fullName evidence="7">Endolytic murein transglycosylase</fullName>
        <ecNumber evidence="7">4.2.2.29</ecNumber>
    </recommendedName>
    <alternativeName>
        <fullName evidence="7">Peptidoglycan lytic transglycosylase</fullName>
    </alternativeName>
    <alternativeName>
        <fullName evidence="7">Peptidoglycan polymerization terminase</fullName>
    </alternativeName>
</protein>
<dbReference type="AlphaFoldDB" id="D1BSM2"/>
<dbReference type="STRING" id="446471.Xcel_1691"/>
<proteinExistence type="inferred from homology"/>
<dbReference type="PANTHER" id="PTHR30518:SF2">
    <property type="entry name" value="ENDOLYTIC MUREIN TRANSGLYCOSYLASE"/>
    <property type="match status" value="1"/>
</dbReference>
<comment type="catalytic activity">
    <reaction evidence="7">
        <text>a peptidoglycan chain = a peptidoglycan chain with N-acetyl-1,6-anhydromuramyl-[peptide] at the reducing end + a peptidoglycan chain with N-acetylglucosamine at the non-reducing end.</text>
        <dbReference type="EC" id="4.2.2.29"/>
    </reaction>
</comment>
<evidence type="ECO:0000313" key="9">
    <source>
        <dbReference type="EMBL" id="ACZ30714.1"/>
    </source>
</evidence>
<reference evidence="10" key="1">
    <citation type="submission" date="2009-11" db="EMBL/GenBank/DDBJ databases">
        <title>The complete chromosome of Xylanimonas cellulosilytica DSM 15894.</title>
        <authorList>
            <consortium name="US DOE Joint Genome Institute (JGI-PGF)"/>
            <person name="Lucas S."/>
            <person name="Copeland A."/>
            <person name="Lapidus A."/>
            <person name="Glavina del Rio T."/>
            <person name="Dalin E."/>
            <person name="Tice H."/>
            <person name="Bruce D."/>
            <person name="Goodwin L."/>
            <person name="Pitluck S."/>
            <person name="Kyrpides N."/>
            <person name="Mavromatis K."/>
            <person name="Ivanova N."/>
            <person name="Mikhailova N."/>
            <person name="Foster B."/>
            <person name="Clum A."/>
            <person name="Brettin T."/>
            <person name="Detter J.C."/>
            <person name="Han C."/>
            <person name="Larimer F."/>
            <person name="Land M."/>
            <person name="Hauser L."/>
            <person name="Markowitz V."/>
            <person name="Cheng J.F."/>
            <person name="Hugenholtz P."/>
            <person name="Woyke T."/>
            <person name="Wu D."/>
            <person name="Gehrich-Schroeter G."/>
            <person name="Schneider S."/>
            <person name="Pukall S.R."/>
            <person name="Klenk H.P."/>
            <person name="Eisen J.A."/>
        </authorList>
    </citation>
    <scope>NUCLEOTIDE SEQUENCE [LARGE SCALE GENOMIC DNA]</scope>
    <source>
        <strain evidence="10">DSM 15894 / CECT 5975 / LMG 20990 / XIL07</strain>
    </source>
</reference>
<comment type="function">
    <text evidence="7">Functions as a peptidoglycan terminase that cleaves nascent peptidoglycan strands endolytically to terminate their elongation.</text>
</comment>
<dbReference type="GO" id="GO:0009252">
    <property type="term" value="P:peptidoglycan biosynthetic process"/>
    <property type="evidence" value="ECO:0007669"/>
    <property type="project" value="UniProtKB-UniRule"/>
</dbReference>
<evidence type="ECO:0000256" key="4">
    <source>
        <dbReference type="ARBA" id="ARBA00023136"/>
    </source>
</evidence>
<dbReference type="PANTHER" id="PTHR30518">
    <property type="entry name" value="ENDOLYTIC MUREIN TRANSGLYCOSYLASE"/>
    <property type="match status" value="1"/>
</dbReference>
<dbReference type="HAMAP" id="MF_02065">
    <property type="entry name" value="MltG"/>
    <property type="match status" value="1"/>
</dbReference>
<dbReference type="RefSeq" id="WP_012878456.1">
    <property type="nucleotide sequence ID" value="NC_013530.1"/>
</dbReference>
<feature type="site" description="Important for catalytic activity" evidence="7">
    <location>
        <position position="254"/>
    </location>
</feature>
<dbReference type="HOGENOM" id="CLU_025574_4_0_11"/>
<dbReference type="GO" id="GO:0008932">
    <property type="term" value="F:lytic endotransglycosylase activity"/>
    <property type="evidence" value="ECO:0007669"/>
    <property type="project" value="UniProtKB-UniRule"/>
</dbReference>
<name>D1BSM2_XYLCX</name>